<evidence type="ECO:0000313" key="2">
    <source>
        <dbReference type="Proteomes" id="UP000805649"/>
    </source>
</evidence>
<dbReference type="Proteomes" id="UP000805649">
    <property type="component" value="Unassembled WGS sequence"/>
</dbReference>
<organism evidence="1 2">
    <name type="scientific">Colletotrichum truncatum</name>
    <name type="common">Anthracnose fungus</name>
    <name type="synonym">Colletotrichum capsici</name>
    <dbReference type="NCBI Taxonomy" id="5467"/>
    <lineage>
        <taxon>Eukaryota</taxon>
        <taxon>Fungi</taxon>
        <taxon>Dikarya</taxon>
        <taxon>Ascomycota</taxon>
        <taxon>Pezizomycotina</taxon>
        <taxon>Sordariomycetes</taxon>
        <taxon>Hypocreomycetidae</taxon>
        <taxon>Glomerellales</taxon>
        <taxon>Glomerellaceae</taxon>
        <taxon>Colletotrichum</taxon>
        <taxon>Colletotrichum truncatum species complex</taxon>
    </lineage>
</organism>
<name>A0ACC3ZG51_COLTU</name>
<dbReference type="EMBL" id="VUJX02000001">
    <property type="protein sequence ID" value="KAL0943112.1"/>
    <property type="molecule type" value="Genomic_DNA"/>
</dbReference>
<keyword evidence="2" id="KW-1185">Reference proteome</keyword>
<gene>
    <name evidence="1" type="ORF">CTRU02_200998</name>
</gene>
<accession>A0ACC3ZG51</accession>
<comment type="caution">
    <text evidence="1">The sequence shown here is derived from an EMBL/GenBank/DDBJ whole genome shotgun (WGS) entry which is preliminary data.</text>
</comment>
<proteinExistence type="predicted"/>
<reference evidence="1 2" key="1">
    <citation type="journal article" date="2020" name="Phytopathology">
        <title>Genome Sequence Resources of Colletotrichum truncatum, C. plurivorum, C. musicola, and C. sojae: Four Species Pathogenic to Soybean (Glycine max).</title>
        <authorList>
            <person name="Rogerio F."/>
            <person name="Boufleur T.R."/>
            <person name="Ciampi-Guillardi M."/>
            <person name="Sukno S.A."/>
            <person name="Thon M.R."/>
            <person name="Massola Junior N.S."/>
            <person name="Baroncelli R."/>
        </authorList>
    </citation>
    <scope>NUCLEOTIDE SEQUENCE [LARGE SCALE GENOMIC DNA]</scope>
    <source>
        <strain evidence="1 2">CMES1059</strain>
    </source>
</reference>
<sequence>MHLKTLASVSLVGTVSASSIVLSDPYRACPISCEDAPIQEQWTLWESVDRLKYCPFPILFDTNLHASLNGSEGQSPIRACHIGDITANDTRMAEQASGALLKTVSQDTLPSAKCPSEPKASTAVAQTALLESGDKANKVSFIAEAVLSYVRKSHDCARPTIIFGHDHGVVVGAYVGHMITGESAAAGLKIQNEHIIQVCGGDRNSANTMGIATNTDGDFTGVQNALKGWNEAECVPVVARTDKERKIELSVYTENTETTLRARLTSLLSLGRRADCRTIQVNSGDGCGSLAKRCGISGPNFEKYNKKTNLCSTLQPQPNGICANIRVGNGDFCAKIAAAHQLTVKQVENFNLKKTWGWGGCDALQPGMKICLSSGDAPLPAPVSNAMCGPTKPGTTHPGAGKNISMLNPCPLNVCCNVWGNCGLDSNFCNIHPAKTGNPGTSAPKKNSCISNCGMDITNNKTAPEKHRSVGYFEGWNYNRPCLHMDADKVDPGNYGTIHFSFAEISTSFDVVIPKSVTKQFEIFSKMKTDQHKVLAFGGWDFSTLPGTFQIFRDAVKPGNREKFATNCVNFLKKHNLDGLDFDWEYPGAPDIPGIPPGGSDEGPNYLEFLKLVRAKLASGKTLSIAAPSSYWYLKQFPIKEMAPYLDYIVYMTYDLHGQWDYDNKWASPGCPEGNCLRSHVNLTETMLSLAIVTKAGVPAHKILVGVSSYGRSFKMTDPKCHGPNCHFVGELSAAKKGACTDTAGYIANAEILSIVEDGRSTWAESHLDNKEMTDYVVYDDGEWVAFMLHLNKWFRQGLYYDLNFGGISDWAVDLQTLGEGSFGGGDENDDENIEANCPETFDSLEAIEEAKDDMAFHCKHVYTLRVLEKMLKSSFDSYDKLIEDGYDKKYNLYKDAIKKMAPDTLVGFLKDRSNDFFNCDVREQIYCCDWCKSRFTDKECRYCDKNCNGYKDEVKQVRERCPSDTSLVGTLPPLEPGYHTYAVTWFLKSGKKDEFLAAALADAGLPSDWIGMSKDKQQPVVCAGTWECECGSVPLDECEHTGYWYDAPYIARTDDDGVSNPKDFVADAMKNFTKLGADLKSVADDIEAFLHMEDSQPGEIVEAAALPILMMDEAIQNMKKVEEIGEEIEKDKEKEFLTWFLTSILMLVPVVGQTLGTVARLATIGRAIAMLGEAGGIAYDVASIVDDPDNAPMAVFGLILGVGALRDSAKVIKASSAARGMSANDLGKLGGKVETRMTTISSVIGRSCSR</sequence>
<protein>
    <submittedName>
        <fullName evidence="1">Glycoside hydrolase family 18 protein</fullName>
    </submittedName>
</protein>
<evidence type="ECO:0000313" key="1">
    <source>
        <dbReference type="EMBL" id="KAL0943112.1"/>
    </source>
</evidence>
<keyword evidence="1" id="KW-0378">Hydrolase</keyword>